<protein>
    <submittedName>
        <fullName evidence="1">Uncharacterized protein</fullName>
    </submittedName>
</protein>
<evidence type="ECO:0000313" key="2">
    <source>
        <dbReference type="Proteomes" id="UP000887013"/>
    </source>
</evidence>
<keyword evidence="2" id="KW-1185">Reference proteome</keyword>
<organism evidence="1 2">
    <name type="scientific">Nephila pilipes</name>
    <name type="common">Giant wood spider</name>
    <name type="synonym">Nephila maculata</name>
    <dbReference type="NCBI Taxonomy" id="299642"/>
    <lineage>
        <taxon>Eukaryota</taxon>
        <taxon>Metazoa</taxon>
        <taxon>Ecdysozoa</taxon>
        <taxon>Arthropoda</taxon>
        <taxon>Chelicerata</taxon>
        <taxon>Arachnida</taxon>
        <taxon>Araneae</taxon>
        <taxon>Araneomorphae</taxon>
        <taxon>Entelegynae</taxon>
        <taxon>Araneoidea</taxon>
        <taxon>Nephilidae</taxon>
        <taxon>Nephila</taxon>
    </lineage>
</organism>
<evidence type="ECO:0000313" key="1">
    <source>
        <dbReference type="EMBL" id="GFU02795.1"/>
    </source>
</evidence>
<dbReference type="AlphaFoldDB" id="A0A8X6Q298"/>
<dbReference type="Proteomes" id="UP000887013">
    <property type="component" value="Unassembled WGS sequence"/>
</dbReference>
<name>A0A8X6Q298_NEPPI</name>
<sequence length="159" mass="18275">MKREDAKQRLTKCGCGDRYRTSPSSGLTFCSLEVVSHDWNVPEVTPGNDEAAVINKHKGEINLIGSNVQRIWMATHSQPRCPSKDIFLIFFVLLYLWDAVQFLEVGHTSIQKVEVHNHLPKFELLSIIQQNFRTGFKRIRLTMVTCEHFELVILAMGIY</sequence>
<proteinExistence type="predicted"/>
<dbReference type="EMBL" id="BMAW01027575">
    <property type="protein sequence ID" value="GFU02795.1"/>
    <property type="molecule type" value="Genomic_DNA"/>
</dbReference>
<comment type="caution">
    <text evidence="1">The sequence shown here is derived from an EMBL/GenBank/DDBJ whole genome shotgun (WGS) entry which is preliminary data.</text>
</comment>
<gene>
    <name evidence="1" type="ORF">NPIL_35361</name>
</gene>
<accession>A0A8X6Q298</accession>
<reference evidence="1" key="1">
    <citation type="submission" date="2020-08" db="EMBL/GenBank/DDBJ databases">
        <title>Multicomponent nature underlies the extraordinary mechanical properties of spider dragline silk.</title>
        <authorList>
            <person name="Kono N."/>
            <person name="Nakamura H."/>
            <person name="Mori M."/>
            <person name="Yoshida Y."/>
            <person name="Ohtoshi R."/>
            <person name="Malay A.D."/>
            <person name="Moran D.A.P."/>
            <person name="Tomita M."/>
            <person name="Numata K."/>
            <person name="Arakawa K."/>
        </authorList>
    </citation>
    <scope>NUCLEOTIDE SEQUENCE</scope>
</reference>